<dbReference type="AlphaFoldDB" id="A0A2R4TAT5"/>
<name>A0A2R4TAT5_9ACTN</name>
<sequence length="156" mass="17075">MSRPRLAAPTRLPACAAPSSRRNGSSTSTTSAPTAARWTSSTPTTTSLDQTAAPIAVVTDNGPCFRGGTFAEAFTGDDPLLRHVRTRVRSPQTNGVVERFFGTLKYEHLYRAIIGDGNALAVEINQFRHTYNTLRPHQALDDRTPRQAYLTSRESQ</sequence>
<dbReference type="KEGG" id="slk:SLUN_32615"/>
<dbReference type="GO" id="GO:0015074">
    <property type="term" value="P:DNA integration"/>
    <property type="evidence" value="ECO:0007669"/>
    <property type="project" value="InterPro"/>
</dbReference>
<reference evidence="3 4" key="1">
    <citation type="submission" date="2018-01" db="EMBL/GenBank/DDBJ databases">
        <title>Complete genome sequence of Streptomyces lunaelactis MM109T, a Ferroverdin A producer isolated from cave moonmilk deposits.</title>
        <authorList>
            <person name="Naome A."/>
            <person name="Martinet L."/>
            <person name="Maciejewska M."/>
            <person name="Anderssen S."/>
            <person name="Adam D."/>
            <person name="Tenconi E."/>
            <person name="Deflandre B."/>
            <person name="Arguelles-Arias A."/>
            <person name="Calusinska M."/>
            <person name="Copieters W."/>
            <person name="Karim L."/>
            <person name="Hanikenne M."/>
            <person name="Baurain D."/>
            <person name="van Wezel G."/>
            <person name="Smargiasso N."/>
            <person name="de Pauw E."/>
            <person name="Delfosse P."/>
            <person name="Rigali S."/>
        </authorList>
    </citation>
    <scope>NUCLEOTIDE SEQUENCE [LARGE SCALE GENOMIC DNA]</scope>
    <source>
        <strain evidence="3 4">MM109</strain>
    </source>
</reference>
<feature type="region of interest" description="Disordered" evidence="1">
    <location>
        <begin position="1"/>
        <end position="46"/>
    </location>
</feature>
<evidence type="ECO:0000313" key="4">
    <source>
        <dbReference type="Proteomes" id="UP000244201"/>
    </source>
</evidence>
<gene>
    <name evidence="3" type="ORF">SLUN_32615</name>
</gene>
<feature type="domain" description="Integrase catalytic" evidence="2">
    <location>
        <begin position="54"/>
        <end position="153"/>
    </location>
</feature>
<evidence type="ECO:0000256" key="1">
    <source>
        <dbReference type="SAM" id="MobiDB-lite"/>
    </source>
</evidence>
<dbReference type="Pfam" id="PF13683">
    <property type="entry name" value="rve_3"/>
    <property type="match status" value="1"/>
</dbReference>
<accession>A0A2R4TAT5</accession>
<dbReference type="GO" id="GO:0003676">
    <property type="term" value="F:nucleic acid binding"/>
    <property type="evidence" value="ECO:0007669"/>
    <property type="project" value="InterPro"/>
</dbReference>
<dbReference type="EMBL" id="CP026304">
    <property type="protein sequence ID" value="AVZ76242.1"/>
    <property type="molecule type" value="Genomic_DNA"/>
</dbReference>
<evidence type="ECO:0000313" key="3">
    <source>
        <dbReference type="EMBL" id="AVZ76242.1"/>
    </source>
</evidence>
<dbReference type="PROSITE" id="PS50994">
    <property type="entry name" value="INTEGRASE"/>
    <property type="match status" value="1"/>
</dbReference>
<dbReference type="InterPro" id="IPR012337">
    <property type="entry name" value="RNaseH-like_sf"/>
</dbReference>
<keyword evidence="4" id="KW-1185">Reference proteome</keyword>
<dbReference type="InterPro" id="IPR001584">
    <property type="entry name" value="Integrase_cat-core"/>
</dbReference>
<dbReference type="SUPFAM" id="SSF53098">
    <property type="entry name" value="Ribonuclease H-like"/>
    <property type="match status" value="1"/>
</dbReference>
<evidence type="ECO:0000259" key="2">
    <source>
        <dbReference type="PROSITE" id="PS50994"/>
    </source>
</evidence>
<organism evidence="3 4">
    <name type="scientific">Streptomyces lunaelactis</name>
    <dbReference type="NCBI Taxonomy" id="1535768"/>
    <lineage>
        <taxon>Bacteria</taxon>
        <taxon>Bacillati</taxon>
        <taxon>Actinomycetota</taxon>
        <taxon>Actinomycetes</taxon>
        <taxon>Kitasatosporales</taxon>
        <taxon>Streptomycetaceae</taxon>
        <taxon>Streptomyces</taxon>
    </lineage>
</organism>
<protein>
    <recommendedName>
        <fullName evidence="2">Integrase catalytic domain-containing protein</fullName>
    </recommendedName>
</protein>
<dbReference type="InterPro" id="IPR036397">
    <property type="entry name" value="RNaseH_sf"/>
</dbReference>
<dbReference type="Gene3D" id="3.30.420.10">
    <property type="entry name" value="Ribonuclease H-like superfamily/Ribonuclease H"/>
    <property type="match status" value="1"/>
</dbReference>
<dbReference type="Proteomes" id="UP000244201">
    <property type="component" value="Chromosome"/>
</dbReference>
<feature type="compositionally biased region" description="Low complexity" evidence="1">
    <location>
        <begin position="19"/>
        <end position="46"/>
    </location>
</feature>
<proteinExistence type="predicted"/>